<feature type="transmembrane region" description="Helical" evidence="1">
    <location>
        <begin position="91"/>
        <end position="113"/>
    </location>
</feature>
<feature type="transmembrane region" description="Helical" evidence="1">
    <location>
        <begin position="7"/>
        <end position="27"/>
    </location>
</feature>
<evidence type="ECO:0000313" key="3">
    <source>
        <dbReference type="Proteomes" id="UP001161390"/>
    </source>
</evidence>
<feature type="transmembrane region" description="Helical" evidence="1">
    <location>
        <begin position="55"/>
        <end position="79"/>
    </location>
</feature>
<dbReference type="RefSeq" id="WP_284372595.1">
    <property type="nucleotide sequence ID" value="NZ_BSNJ01000004.1"/>
</dbReference>
<dbReference type="InterPro" id="IPR013879">
    <property type="entry name" value="DUF1761"/>
</dbReference>
<accession>A0ABQ5V4N8</accession>
<organism evidence="2 3">
    <name type="scientific">Algimonas porphyrae</name>
    <dbReference type="NCBI Taxonomy" id="1128113"/>
    <lineage>
        <taxon>Bacteria</taxon>
        <taxon>Pseudomonadati</taxon>
        <taxon>Pseudomonadota</taxon>
        <taxon>Alphaproteobacteria</taxon>
        <taxon>Maricaulales</taxon>
        <taxon>Robiginitomaculaceae</taxon>
        <taxon>Algimonas</taxon>
    </lineage>
</organism>
<feature type="transmembrane region" description="Helical" evidence="1">
    <location>
        <begin position="119"/>
        <end position="139"/>
    </location>
</feature>
<reference evidence="2" key="1">
    <citation type="journal article" date="2014" name="Int. J. Syst. Evol. Microbiol.">
        <title>Complete genome of a new Firmicutes species belonging to the dominant human colonic microbiota ('Ruminococcus bicirculans') reveals two chromosomes and a selective capacity to utilize plant glucans.</title>
        <authorList>
            <consortium name="NISC Comparative Sequencing Program"/>
            <person name="Wegmann U."/>
            <person name="Louis P."/>
            <person name="Goesmann A."/>
            <person name="Henrissat B."/>
            <person name="Duncan S.H."/>
            <person name="Flint H.J."/>
        </authorList>
    </citation>
    <scope>NUCLEOTIDE SEQUENCE</scope>
    <source>
        <strain evidence="2">NBRC 108216</strain>
    </source>
</reference>
<gene>
    <name evidence="2" type="ORF">GCM10007854_22020</name>
</gene>
<keyword evidence="1" id="KW-1133">Transmembrane helix</keyword>
<keyword evidence="1" id="KW-0472">Membrane</keyword>
<evidence type="ECO:0008006" key="4">
    <source>
        <dbReference type="Google" id="ProtNLM"/>
    </source>
</evidence>
<reference evidence="2" key="2">
    <citation type="submission" date="2023-01" db="EMBL/GenBank/DDBJ databases">
        <title>Draft genome sequence of Algimonas porphyrae strain NBRC 108216.</title>
        <authorList>
            <person name="Sun Q."/>
            <person name="Mori K."/>
        </authorList>
    </citation>
    <scope>NUCLEOTIDE SEQUENCE</scope>
    <source>
        <strain evidence="2">NBRC 108216</strain>
    </source>
</reference>
<evidence type="ECO:0000313" key="2">
    <source>
        <dbReference type="EMBL" id="GLQ21247.1"/>
    </source>
</evidence>
<keyword evidence="3" id="KW-1185">Reference proteome</keyword>
<dbReference type="EMBL" id="BSNJ01000004">
    <property type="protein sequence ID" value="GLQ21247.1"/>
    <property type="molecule type" value="Genomic_DNA"/>
</dbReference>
<sequence>MPKIFNTSWLAVILATVAFFLFGWLWYGPIFGPAWMAAEGMTEASMQAMLDEMGMAVWLVFALLITLGQAIGVLMVLHLAGAKRLPASLKYAFWLVVTIVAPIIAYACVYTGYGLTGYLIDLGHLLIGYLIMAAIYSAFRGRDRVDA</sequence>
<evidence type="ECO:0000256" key="1">
    <source>
        <dbReference type="SAM" id="Phobius"/>
    </source>
</evidence>
<dbReference type="Pfam" id="PF08570">
    <property type="entry name" value="DUF1761"/>
    <property type="match status" value="1"/>
</dbReference>
<protein>
    <recommendedName>
        <fullName evidence="4">DUF1761 domain-containing protein</fullName>
    </recommendedName>
</protein>
<proteinExistence type="predicted"/>
<keyword evidence="1" id="KW-0812">Transmembrane</keyword>
<name>A0ABQ5V4N8_9PROT</name>
<dbReference type="Proteomes" id="UP001161390">
    <property type="component" value="Unassembled WGS sequence"/>
</dbReference>
<comment type="caution">
    <text evidence="2">The sequence shown here is derived from an EMBL/GenBank/DDBJ whole genome shotgun (WGS) entry which is preliminary data.</text>
</comment>